<name>A0A0M7AVF7_9HYPH</name>
<dbReference type="Proteomes" id="UP000049983">
    <property type="component" value="Unassembled WGS sequence"/>
</dbReference>
<dbReference type="Gene3D" id="3.10.180.10">
    <property type="entry name" value="2,3-Dihydroxybiphenyl 1,2-Dioxygenase, domain 1"/>
    <property type="match status" value="1"/>
</dbReference>
<protein>
    <submittedName>
        <fullName evidence="2">27 kDa antigen Cfp30B</fullName>
    </submittedName>
</protein>
<evidence type="ECO:0000313" key="2">
    <source>
        <dbReference type="EMBL" id="CTQ78220.1"/>
    </source>
</evidence>
<dbReference type="AlphaFoldDB" id="A0A0M7AVF7"/>
<dbReference type="EMBL" id="CXWC01000015">
    <property type="protein sequence ID" value="CTQ78220.1"/>
    <property type="molecule type" value="Genomic_DNA"/>
</dbReference>
<dbReference type="Pfam" id="PF00903">
    <property type="entry name" value="Glyoxalase"/>
    <property type="match status" value="1"/>
</dbReference>
<evidence type="ECO:0000259" key="1">
    <source>
        <dbReference type="PROSITE" id="PS51819"/>
    </source>
</evidence>
<dbReference type="PANTHER" id="PTHR33993">
    <property type="entry name" value="GLYOXALASE-RELATED"/>
    <property type="match status" value="1"/>
</dbReference>
<dbReference type="STRING" id="311410.LA5095_04935"/>
<dbReference type="OrthoDB" id="9793039at2"/>
<evidence type="ECO:0000313" key="3">
    <source>
        <dbReference type="Proteomes" id="UP000049983"/>
    </source>
</evidence>
<reference evidence="3" key="1">
    <citation type="submission" date="2015-07" db="EMBL/GenBank/DDBJ databases">
        <authorList>
            <person name="Rodrigo-Torres Lidia"/>
            <person name="Arahal R.David."/>
        </authorList>
    </citation>
    <scope>NUCLEOTIDE SEQUENCE [LARGE SCALE GENOMIC DNA]</scope>
    <source>
        <strain evidence="3">CECT 5096</strain>
    </source>
</reference>
<dbReference type="InterPro" id="IPR037523">
    <property type="entry name" value="VOC_core"/>
</dbReference>
<proteinExistence type="predicted"/>
<dbReference type="InterPro" id="IPR052164">
    <property type="entry name" value="Anthracycline_SecMetBiosynth"/>
</dbReference>
<dbReference type="InterPro" id="IPR004360">
    <property type="entry name" value="Glyas_Fos-R_dOase_dom"/>
</dbReference>
<dbReference type="CDD" id="cd07247">
    <property type="entry name" value="SgaA_N_like"/>
    <property type="match status" value="1"/>
</dbReference>
<sequence length="127" mass="13534">MTNPMQTHGAFSWMELHSGDGAKAKEFYTGLLGWGLEDMEMPGMTYTVIANGEEKIGGFPPMAAESPRWVPYVTVDDVDARIEKARSLGATIASEPMSVPGVGRMATLVDPVGGVIALITYETPADA</sequence>
<dbReference type="GeneID" id="97672756"/>
<feature type="domain" description="VOC" evidence="1">
    <location>
        <begin position="10"/>
        <end position="121"/>
    </location>
</feature>
<keyword evidence="3" id="KW-1185">Reference proteome</keyword>
<organism evidence="2 3">
    <name type="scientific">Roseibium album</name>
    <dbReference type="NCBI Taxonomy" id="311410"/>
    <lineage>
        <taxon>Bacteria</taxon>
        <taxon>Pseudomonadati</taxon>
        <taxon>Pseudomonadota</taxon>
        <taxon>Alphaproteobacteria</taxon>
        <taxon>Hyphomicrobiales</taxon>
        <taxon>Stappiaceae</taxon>
        <taxon>Roseibium</taxon>
    </lineage>
</organism>
<gene>
    <name evidence="2" type="ORF">LA5096_05510</name>
</gene>
<dbReference type="InterPro" id="IPR029068">
    <property type="entry name" value="Glyas_Bleomycin-R_OHBP_Dase"/>
</dbReference>
<dbReference type="PANTHER" id="PTHR33993:SF14">
    <property type="entry name" value="GB|AAF24581.1"/>
    <property type="match status" value="1"/>
</dbReference>
<dbReference type="RefSeq" id="WP_055120374.1">
    <property type="nucleotide sequence ID" value="NZ_CANKXR010000001.1"/>
</dbReference>
<dbReference type="SUPFAM" id="SSF54593">
    <property type="entry name" value="Glyoxalase/Bleomycin resistance protein/Dihydroxybiphenyl dioxygenase"/>
    <property type="match status" value="1"/>
</dbReference>
<dbReference type="PROSITE" id="PS51819">
    <property type="entry name" value="VOC"/>
    <property type="match status" value="1"/>
</dbReference>
<accession>A0A0M7AVF7</accession>